<evidence type="ECO:0000313" key="2">
    <source>
        <dbReference type="EMBL" id="ORD94451.1"/>
    </source>
</evidence>
<dbReference type="AlphaFoldDB" id="A0A1Y1S7K6"/>
<protein>
    <submittedName>
        <fullName evidence="2">Uncharacterized protein</fullName>
    </submittedName>
</protein>
<keyword evidence="3" id="KW-1185">Reference proteome</keyword>
<feature type="transmembrane region" description="Helical" evidence="1">
    <location>
        <begin position="120"/>
        <end position="138"/>
    </location>
</feature>
<feature type="transmembrane region" description="Helical" evidence="1">
    <location>
        <begin position="59"/>
        <end position="81"/>
    </location>
</feature>
<feature type="transmembrane region" description="Helical" evidence="1">
    <location>
        <begin position="178"/>
        <end position="203"/>
    </location>
</feature>
<keyword evidence="1" id="KW-1133">Transmembrane helix</keyword>
<comment type="caution">
    <text evidence="2">The sequence shown here is derived from an EMBL/GenBank/DDBJ whole genome shotgun (WGS) entry which is preliminary data.</text>
</comment>
<keyword evidence="1" id="KW-0812">Transmembrane</keyword>
<sequence length="293" mass="34091">MVTFTELQTWFTFYTGMEIFQKSVNDSLLKFVGIPSWMCLISSFIMLIISALKCKRGIFYNYTLIPVSFLITYDTFIKIYINLVSRCNMKAVVMSNVNLIFANYISAYFMHYSYNKKQKLAMAVIFLLGILQLFYKVPVHKTVNLYPRDLANFLGSIGNAFAFVIFKKRLEKKVENEWNYTFSLSVVNTAFASVFYAIHMFWFRTVTEIKIDLVFTTIGMFLNGMTQIGSLRMGFILEPFALFTIERIVMFFSAFISDNINDNFVSVLQFLLALCSVICCNFILLYDENNNFF</sequence>
<feature type="transmembrane region" description="Helical" evidence="1">
    <location>
        <begin position="235"/>
        <end position="256"/>
    </location>
</feature>
<dbReference type="VEuPathDB" id="MicrosporidiaDB:ECANGB1_696"/>
<feature type="transmembrane region" description="Helical" evidence="1">
    <location>
        <begin position="93"/>
        <end position="113"/>
    </location>
</feature>
<accession>A0A1Y1S7K6</accession>
<evidence type="ECO:0000313" key="3">
    <source>
        <dbReference type="Proteomes" id="UP000192639"/>
    </source>
</evidence>
<gene>
    <name evidence="2" type="ORF">ECANGB1_696</name>
</gene>
<reference evidence="2 3" key="1">
    <citation type="journal article" date="2017" name="Environ. Microbiol.">
        <title>Decay of the glycolytic pathway and adaptation to intranuclear parasitism within Enterocytozoonidae microsporidia.</title>
        <authorList>
            <person name="Wiredu Boakye D."/>
            <person name="Jaroenlak P."/>
            <person name="Prachumwat A."/>
            <person name="Williams T.A."/>
            <person name="Bateman K.S."/>
            <person name="Itsathitphaisarn O."/>
            <person name="Sritunyalucksana K."/>
            <person name="Paszkiewicz K.H."/>
            <person name="Moore K.A."/>
            <person name="Stentiford G.D."/>
            <person name="Williams B.A."/>
        </authorList>
    </citation>
    <scope>NUCLEOTIDE SEQUENCE [LARGE SCALE GENOMIC DNA]</scope>
    <source>
        <strain evidence="2 3">GB1</strain>
    </source>
</reference>
<organism evidence="2 3">
    <name type="scientific">Enterospora canceri</name>
    <dbReference type="NCBI Taxonomy" id="1081671"/>
    <lineage>
        <taxon>Eukaryota</taxon>
        <taxon>Fungi</taxon>
        <taxon>Fungi incertae sedis</taxon>
        <taxon>Microsporidia</taxon>
        <taxon>Enterocytozoonidae</taxon>
        <taxon>Enterospora</taxon>
    </lineage>
</organism>
<feature type="transmembrane region" description="Helical" evidence="1">
    <location>
        <begin position="268"/>
        <end position="286"/>
    </location>
</feature>
<proteinExistence type="predicted"/>
<feature type="transmembrane region" description="Helical" evidence="1">
    <location>
        <begin position="150"/>
        <end position="166"/>
    </location>
</feature>
<dbReference type="OrthoDB" id="2195982at2759"/>
<evidence type="ECO:0000256" key="1">
    <source>
        <dbReference type="SAM" id="Phobius"/>
    </source>
</evidence>
<keyword evidence="1" id="KW-0472">Membrane</keyword>
<dbReference type="EMBL" id="LWDP01000020">
    <property type="protein sequence ID" value="ORD94451.1"/>
    <property type="molecule type" value="Genomic_DNA"/>
</dbReference>
<feature type="transmembrane region" description="Helical" evidence="1">
    <location>
        <begin position="34"/>
        <end position="52"/>
    </location>
</feature>
<name>A0A1Y1S7K6_9MICR</name>
<dbReference type="Proteomes" id="UP000192639">
    <property type="component" value="Unassembled WGS sequence"/>
</dbReference>